<dbReference type="Proteomes" id="UP000324767">
    <property type="component" value="Unassembled WGS sequence"/>
</dbReference>
<evidence type="ECO:0000313" key="1">
    <source>
        <dbReference type="EMBL" id="KAA6413441.1"/>
    </source>
</evidence>
<name>A0A5M8PWI0_9LECA</name>
<comment type="caution">
    <text evidence="1">The sequence shown here is derived from an EMBL/GenBank/DDBJ whole genome shotgun (WGS) entry which is preliminary data.</text>
</comment>
<organism evidence="1 2">
    <name type="scientific">Lasallia pustulata</name>
    <dbReference type="NCBI Taxonomy" id="136370"/>
    <lineage>
        <taxon>Eukaryota</taxon>
        <taxon>Fungi</taxon>
        <taxon>Dikarya</taxon>
        <taxon>Ascomycota</taxon>
        <taxon>Pezizomycotina</taxon>
        <taxon>Lecanoromycetes</taxon>
        <taxon>OSLEUM clade</taxon>
        <taxon>Umbilicariomycetidae</taxon>
        <taxon>Umbilicariales</taxon>
        <taxon>Umbilicariaceae</taxon>
        <taxon>Lasallia</taxon>
    </lineage>
</organism>
<gene>
    <name evidence="1" type="ORF">FRX48_03187</name>
</gene>
<dbReference type="EMBL" id="VXIT01000004">
    <property type="protein sequence ID" value="KAA6413441.1"/>
    <property type="molecule type" value="Genomic_DNA"/>
</dbReference>
<accession>A0A5M8PWI0</accession>
<dbReference type="AlphaFoldDB" id="A0A5M8PWI0"/>
<protein>
    <submittedName>
        <fullName evidence="1">Uncharacterized protein</fullName>
    </submittedName>
</protein>
<reference evidence="1 2" key="1">
    <citation type="submission" date="2019-09" db="EMBL/GenBank/DDBJ databases">
        <title>The hologenome of the rock-dwelling lichen Lasallia pustulata.</title>
        <authorList>
            <person name="Greshake Tzovaras B."/>
            <person name="Segers F."/>
            <person name="Bicker A."/>
            <person name="Dal Grande F."/>
            <person name="Otte J."/>
            <person name="Hankeln T."/>
            <person name="Schmitt I."/>
            <person name="Ebersberger I."/>
        </authorList>
    </citation>
    <scope>NUCLEOTIDE SEQUENCE [LARGE SCALE GENOMIC DNA]</scope>
    <source>
        <strain evidence="1">A1-1</strain>
    </source>
</reference>
<proteinExistence type="predicted"/>
<evidence type="ECO:0000313" key="2">
    <source>
        <dbReference type="Proteomes" id="UP000324767"/>
    </source>
</evidence>
<sequence>MPFDPHFGVDIHAGYGHEPDTDNPHRLLTLASQDGVYKMFFHIRHRRTLFNWFYVDLYNHNTVPYIPLESQEPVGTSDARRMNLYVAEIKRLPVGAFQEWVAIQVR</sequence>